<evidence type="ECO:0000313" key="1">
    <source>
        <dbReference type="EMBL" id="KAJ2984056.1"/>
    </source>
</evidence>
<gene>
    <name evidence="1" type="ORF">NQ176_g234</name>
</gene>
<accession>A0ACC1NZZ9</accession>
<dbReference type="EMBL" id="JANJQO010000008">
    <property type="protein sequence ID" value="KAJ2984056.1"/>
    <property type="molecule type" value="Genomic_DNA"/>
</dbReference>
<organism evidence="1 2">
    <name type="scientific">Zarea fungicola</name>
    <dbReference type="NCBI Taxonomy" id="93591"/>
    <lineage>
        <taxon>Eukaryota</taxon>
        <taxon>Fungi</taxon>
        <taxon>Dikarya</taxon>
        <taxon>Ascomycota</taxon>
        <taxon>Pezizomycotina</taxon>
        <taxon>Sordariomycetes</taxon>
        <taxon>Hypocreomycetidae</taxon>
        <taxon>Hypocreales</taxon>
        <taxon>Cordycipitaceae</taxon>
        <taxon>Zarea</taxon>
    </lineage>
</organism>
<proteinExistence type="predicted"/>
<comment type="caution">
    <text evidence="1">The sequence shown here is derived from an EMBL/GenBank/DDBJ whole genome shotgun (WGS) entry which is preliminary data.</text>
</comment>
<protein>
    <submittedName>
        <fullName evidence="1">Uncharacterized protein</fullName>
    </submittedName>
</protein>
<keyword evidence="2" id="KW-1185">Reference proteome</keyword>
<sequence>MKISSSTFLVSGGASGLGRACCEEIVANGGHVAVLDQDEKGGQELVNRLGPAAKFFYCNVLETESISEAVEHTEAWANETGKAIGGAITAAGVARPAHIINRHGRPFSLQDFDFVIGVNLRGTIDLVRQTCAAMIKSKRESPESDHGVIIMVASSAAFDGQSGQVAYSASKGAIRSLTLPLARDLGRYGIRAMAIAPSLFDTGMTSAMSDKVRRNLEDTFVFPARSGRPPEFASLVRSIIENEMLNGEVIRLDGGSRMAKI</sequence>
<reference evidence="1" key="1">
    <citation type="submission" date="2022-08" db="EMBL/GenBank/DDBJ databases">
        <title>Genome Sequence of Lecanicillium fungicola.</title>
        <authorList>
            <person name="Buettner E."/>
        </authorList>
    </citation>
    <scope>NUCLEOTIDE SEQUENCE</scope>
    <source>
        <strain evidence="1">Babe33</strain>
    </source>
</reference>
<evidence type="ECO:0000313" key="2">
    <source>
        <dbReference type="Proteomes" id="UP001143910"/>
    </source>
</evidence>
<dbReference type="Proteomes" id="UP001143910">
    <property type="component" value="Unassembled WGS sequence"/>
</dbReference>
<name>A0ACC1NZZ9_9HYPO</name>